<feature type="compositionally biased region" description="Polar residues" evidence="1">
    <location>
        <begin position="251"/>
        <end position="269"/>
    </location>
</feature>
<dbReference type="Proteomes" id="UP000735302">
    <property type="component" value="Unassembled WGS sequence"/>
</dbReference>
<keyword evidence="3" id="KW-1185">Reference proteome</keyword>
<feature type="region of interest" description="Disordered" evidence="1">
    <location>
        <begin position="1"/>
        <end position="297"/>
    </location>
</feature>
<comment type="caution">
    <text evidence="2">The sequence shown here is derived from an EMBL/GenBank/DDBJ whole genome shotgun (WGS) entry which is preliminary data.</text>
</comment>
<evidence type="ECO:0000313" key="2">
    <source>
        <dbReference type="EMBL" id="GFO35711.1"/>
    </source>
</evidence>
<organism evidence="2 3">
    <name type="scientific">Plakobranchus ocellatus</name>
    <dbReference type="NCBI Taxonomy" id="259542"/>
    <lineage>
        <taxon>Eukaryota</taxon>
        <taxon>Metazoa</taxon>
        <taxon>Spiralia</taxon>
        <taxon>Lophotrochozoa</taxon>
        <taxon>Mollusca</taxon>
        <taxon>Gastropoda</taxon>
        <taxon>Heterobranchia</taxon>
        <taxon>Euthyneura</taxon>
        <taxon>Panpulmonata</taxon>
        <taxon>Sacoglossa</taxon>
        <taxon>Placobranchoidea</taxon>
        <taxon>Plakobranchidae</taxon>
        <taxon>Plakobranchus</taxon>
    </lineage>
</organism>
<feature type="compositionally biased region" description="Basic and acidic residues" evidence="1">
    <location>
        <begin position="240"/>
        <end position="250"/>
    </location>
</feature>
<feature type="compositionally biased region" description="Polar residues" evidence="1">
    <location>
        <begin position="180"/>
        <end position="192"/>
    </location>
</feature>
<feature type="compositionally biased region" description="Low complexity" evidence="1">
    <location>
        <begin position="40"/>
        <end position="52"/>
    </location>
</feature>
<accession>A0AAV4CUX0</accession>
<feature type="compositionally biased region" description="Basic and acidic residues" evidence="1">
    <location>
        <begin position="103"/>
        <end position="114"/>
    </location>
</feature>
<reference evidence="2 3" key="1">
    <citation type="journal article" date="2021" name="Elife">
        <title>Chloroplast acquisition without the gene transfer in kleptoplastic sea slugs, Plakobranchus ocellatus.</title>
        <authorList>
            <person name="Maeda T."/>
            <person name="Takahashi S."/>
            <person name="Yoshida T."/>
            <person name="Shimamura S."/>
            <person name="Takaki Y."/>
            <person name="Nagai Y."/>
            <person name="Toyoda A."/>
            <person name="Suzuki Y."/>
            <person name="Arimoto A."/>
            <person name="Ishii H."/>
            <person name="Satoh N."/>
            <person name="Nishiyama T."/>
            <person name="Hasebe M."/>
            <person name="Maruyama T."/>
            <person name="Minagawa J."/>
            <person name="Obokata J."/>
            <person name="Shigenobu S."/>
        </authorList>
    </citation>
    <scope>NUCLEOTIDE SEQUENCE [LARGE SCALE GENOMIC DNA]</scope>
</reference>
<evidence type="ECO:0000256" key="1">
    <source>
        <dbReference type="SAM" id="MobiDB-lite"/>
    </source>
</evidence>
<sequence length="297" mass="32298">MADGEDGIAPGSPPLPKKGSYNIDFDTLDDSVNPFESKIKLGSSPPIKSSSSYNFDADALDDIDPFKPKTAIPNSPVGSPKLTKNGLLTSDESPKAPVASDNDINHDDGGKLVETELSAKTSPKKKKVLKKVKVQSKIKAPKNVKPQEAPSDDIQIFMPGEPRKPTDENTSNSMREELQSSEQDSLVPTSDVTIFEDNLGKKARPSSLEEDVPYDPAPEAMVSSSEMDSHFLNTEDFDDLGFKKSSDMKELQQNTRNSKSGDAETSPSSVPEDLQHDKTKAGMRRSEIPVYFRAAPV</sequence>
<feature type="compositionally biased region" description="Basic residues" evidence="1">
    <location>
        <begin position="122"/>
        <end position="142"/>
    </location>
</feature>
<gene>
    <name evidence="2" type="ORF">PoB_006221600</name>
</gene>
<dbReference type="AlphaFoldDB" id="A0AAV4CUX0"/>
<dbReference type="EMBL" id="BLXT01007004">
    <property type="protein sequence ID" value="GFO35711.1"/>
    <property type="molecule type" value="Genomic_DNA"/>
</dbReference>
<proteinExistence type="predicted"/>
<protein>
    <submittedName>
        <fullName evidence="2">Transforming acidic coiled-coil-containing protein 1</fullName>
    </submittedName>
</protein>
<evidence type="ECO:0000313" key="3">
    <source>
        <dbReference type="Proteomes" id="UP000735302"/>
    </source>
</evidence>
<name>A0AAV4CUX0_9GAST</name>
<feature type="compositionally biased region" description="Basic and acidic residues" evidence="1">
    <location>
        <begin position="273"/>
        <end position="287"/>
    </location>
</feature>